<feature type="coiled-coil region" evidence="2">
    <location>
        <begin position="104"/>
        <end position="169"/>
    </location>
</feature>
<dbReference type="EMBL" id="JAJUBC010000008">
    <property type="protein sequence ID" value="MDD1793193.1"/>
    <property type="molecule type" value="Genomic_DNA"/>
</dbReference>
<dbReference type="PANTHER" id="PTHR30469">
    <property type="entry name" value="MULTIDRUG RESISTANCE PROTEIN MDTA"/>
    <property type="match status" value="1"/>
</dbReference>
<evidence type="ECO:0000256" key="3">
    <source>
        <dbReference type="SAM" id="SignalP"/>
    </source>
</evidence>
<dbReference type="Gene3D" id="2.40.420.20">
    <property type="match status" value="1"/>
</dbReference>
<reference evidence="4" key="1">
    <citation type="submission" date="2021-12" db="EMBL/GenBank/DDBJ databases">
        <title>Enterovibrio ZSDZ35 sp. nov. and Enterovibrio ZSDZ42 sp. nov., isolated from coastal seawater in Qingdao.</title>
        <authorList>
            <person name="Zhang P."/>
        </authorList>
    </citation>
    <scope>NUCLEOTIDE SEQUENCE</scope>
    <source>
        <strain evidence="4">ZSDZ42</strain>
    </source>
</reference>
<dbReference type="Gene3D" id="2.40.30.170">
    <property type="match status" value="1"/>
</dbReference>
<dbReference type="Gene3D" id="2.40.50.100">
    <property type="match status" value="1"/>
</dbReference>
<dbReference type="RefSeq" id="WP_274164057.1">
    <property type="nucleotide sequence ID" value="NZ_JAJUBC010000008.1"/>
</dbReference>
<evidence type="ECO:0000313" key="4">
    <source>
        <dbReference type="EMBL" id="MDD1793193.1"/>
    </source>
</evidence>
<organism evidence="4 5">
    <name type="scientific">Enterovibrio gelatinilyticus</name>
    <dbReference type="NCBI Taxonomy" id="2899819"/>
    <lineage>
        <taxon>Bacteria</taxon>
        <taxon>Pseudomonadati</taxon>
        <taxon>Pseudomonadota</taxon>
        <taxon>Gammaproteobacteria</taxon>
        <taxon>Vibrionales</taxon>
        <taxon>Vibrionaceae</taxon>
        <taxon>Enterovibrio</taxon>
    </lineage>
</organism>
<keyword evidence="3" id="KW-0732">Signal</keyword>
<comment type="similarity">
    <text evidence="1">Belongs to the membrane fusion protein (MFP) (TC 8.A.1) family.</text>
</comment>
<feature type="chain" id="PRO_5045922951" evidence="3">
    <location>
        <begin position="27"/>
        <end position="364"/>
    </location>
</feature>
<proteinExistence type="inferred from homology"/>
<sequence length="364" mass="39587">MHRFARSLVFVTTLSLLSACGSESNAETETHSENIPVVTTLAVEMSPGYSVNREFVGTVQAGQNAKLGFELGGKVNALMVDVGDSVKKGEPLIALDTQLLDTETQQLSAQLEQLDAQLALIQNNLQRQRQLKKKGFSADAEIDSLTSQRDALKANVRQLEASLASTELRKEKSTIYAPYNGKISQRFVSHGDVVNVGAPTLTLLADSQKEAQIGVPVTVLADVNQMSHPVIRVRDEQYPATLLNPGADIDMRSRTVTLRFLLPEQTSVLNGELAYLQYNHHTPQPGFWMPITGITDGLRGMWNVYAALPSDDGEHHISRRSVQVLHADDSNAFVSGAIGNGELVVIEGVHRIVSGQQVNVAAEK</sequence>
<evidence type="ECO:0000256" key="2">
    <source>
        <dbReference type="SAM" id="Coils"/>
    </source>
</evidence>
<dbReference type="SUPFAM" id="SSF111369">
    <property type="entry name" value="HlyD-like secretion proteins"/>
    <property type="match status" value="1"/>
</dbReference>
<dbReference type="PROSITE" id="PS51257">
    <property type="entry name" value="PROKAR_LIPOPROTEIN"/>
    <property type="match status" value="1"/>
</dbReference>
<comment type="caution">
    <text evidence="4">The sequence shown here is derived from an EMBL/GenBank/DDBJ whole genome shotgun (WGS) entry which is preliminary data.</text>
</comment>
<keyword evidence="2" id="KW-0175">Coiled coil</keyword>
<feature type="signal peptide" evidence="3">
    <location>
        <begin position="1"/>
        <end position="26"/>
    </location>
</feature>
<evidence type="ECO:0000313" key="5">
    <source>
        <dbReference type="Proteomes" id="UP001149400"/>
    </source>
</evidence>
<dbReference type="InterPro" id="IPR006143">
    <property type="entry name" value="RND_pump_MFP"/>
</dbReference>
<dbReference type="PANTHER" id="PTHR30469:SF11">
    <property type="entry name" value="BLL4320 PROTEIN"/>
    <property type="match status" value="1"/>
</dbReference>
<gene>
    <name evidence="4" type="ORF">LRP50_08655</name>
</gene>
<protein>
    <submittedName>
        <fullName evidence="4">Efflux RND transporter periplasmic adaptor subunit</fullName>
    </submittedName>
</protein>
<dbReference type="Proteomes" id="UP001149400">
    <property type="component" value="Unassembled WGS sequence"/>
</dbReference>
<evidence type="ECO:0000256" key="1">
    <source>
        <dbReference type="ARBA" id="ARBA00009477"/>
    </source>
</evidence>
<keyword evidence="5" id="KW-1185">Reference proteome</keyword>
<accession>A0ABT5QYU8</accession>
<dbReference type="Gene3D" id="1.10.287.470">
    <property type="entry name" value="Helix hairpin bin"/>
    <property type="match status" value="1"/>
</dbReference>
<dbReference type="NCBIfam" id="TIGR01730">
    <property type="entry name" value="RND_mfp"/>
    <property type="match status" value="1"/>
</dbReference>
<name>A0ABT5QYU8_9GAMM</name>